<dbReference type="InterPro" id="IPR009944">
    <property type="entry name" value="Amastin"/>
</dbReference>
<organism evidence="2 3">
    <name type="scientific">Leishmania donovani</name>
    <dbReference type="NCBI Taxonomy" id="5661"/>
    <lineage>
        <taxon>Eukaryota</taxon>
        <taxon>Discoba</taxon>
        <taxon>Euglenozoa</taxon>
        <taxon>Kinetoplastea</taxon>
        <taxon>Metakinetoplastina</taxon>
        <taxon>Trypanosomatida</taxon>
        <taxon>Trypanosomatidae</taxon>
        <taxon>Leishmaniinae</taxon>
        <taxon>Leishmania</taxon>
    </lineage>
</organism>
<reference evidence="3" key="1">
    <citation type="submission" date="2019-02" db="EMBL/GenBank/DDBJ databases">
        <title>FDA dAtabase for Regulatory Grade micrObial Sequences (FDA-ARGOS): Supporting development and validation of Infectious Disease Dx tests.</title>
        <authorList>
            <person name="Duncan R."/>
            <person name="Fisher C."/>
            <person name="Tallon L."/>
            <person name="Sadzewicz L."/>
            <person name="Sengamalay N."/>
            <person name="Ott S."/>
            <person name="Godinez A."/>
            <person name="Nagaraj S."/>
            <person name="Vavikolanu K."/>
            <person name="Nadendla S."/>
            <person name="Aluvathingal J."/>
            <person name="Sichtig H."/>
        </authorList>
    </citation>
    <scope>NUCLEOTIDE SEQUENCE [LARGE SCALE GENOMIC DNA]</scope>
    <source>
        <strain evidence="3">FDAARGOS_361</strain>
    </source>
</reference>
<sequence length="198" mass="22490">MSFRINTVLYAILQFIAFFFVLVATPIDMFRQYPVIISKAACLTLWGSKRSCSGLRYDIDVTSYWVLCPKSRKRWRTAELFAILSIFVYGTAFIFGCIKVYVCGCLRWVCLALNVAGIVTLCVVWGLVVFVYHVPENINCISLKDFNYRFGAGLILFLVAWCLNIINIALLLLPCDASVSIEPSNHELFMRRTQAAVK</sequence>
<dbReference type="VEuPathDB" id="TriTrypDB:LdCL_340010800"/>
<dbReference type="Pfam" id="PF07344">
    <property type="entry name" value="Amastin"/>
    <property type="match status" value="1"/>
</dbReference>
<gene>
    <name evidence="2" type="ORF">CGC21_25605</name>
</gene>
<keyword evidence="1" id="KW-1133">Transmembrane helix</keyword>
<dbReference type="PANTHER" id="PTHR33297:SF4">
    <property type="entry name" value="AMASTIN"/>
    <property type="match status" value="1"/>
</dbReference>
<proteinExistence type="predicted"/>
<feature type="transmembrane region" description="Helical" evidence="1">
    <location>
        <begin position="152"/>
        <end position="173"/>
    </location>
</feature>
<evidence type="ECO:0000313" key="2">
    <source>
        <dbReference type="EMBL" id="TPP39967.1"/>
    </source>
</evidence>
<protein>
    <submittedName>
        <fullName evidence="2">Amastin surface glycofamily protein</fullName>
    </submittedName>
</protein>
<dbReference type="AlphaFoldDB" id="A0A504X497"/>
<dbReference type="VEuPathDB" id="TriTrypDB:LDHU3_34.0790"/>
<evidence type="ECO:0000256" key="1">
    <source>
        <dbReference type="SAM" id="Phobius"/>
    </source>
</evidence>
<dbReference type="Proteomes" id="UP000318447">
    <property type="component" value="Unassembled WGS sequence"/>
</dbReference>
<accession>A0A504X497</accession>
<dbReference type="EMBL" id="RHLC01000004">
    <property type="protein sequence ID" value="TPP39967.1"/>
    <property type="molecule type" value="Genomic_DNA"/>
</dbReference>
<keyword evidence="1" id="KW-0472">Membrane</keyword>
<feature type="transmembrane region" description="Helical" evidence="1">
    <location>
        <begin position="109"/>
        <end position="132"/>
    </location>
</feature>
<keyword evidence="1" id="KW-0812">Transmembrane</keyword>
<comment type="caution">
    <text evidence="2">The sequence shown here is derived from an EMBL/GenBank/DDBJ whole genome shotgun (WGS) entry which is preliminary data.</text>
</comment>
<name>A0A504X497_LEIDO</name>
<feature type="transmembrane region" description="Helical" evidence="1">
    <location>
        <begin position="80"/>
        <end position="102"/>
    </location>
</feature>
<feature type="transmembrane region" description="Helical" evidence="1">
    <location>
        <begin position="7"/>
        <end position="27"/>
    </location>
</feature>
<evidence type="ECO:0000313" key="3">
    <source>
        <dbReference type="Proteomes" id="UP000318447"/>
    </source>
</evidence>
<dbReference type="PANTHER" id="PTHR33297">
    <property type="entry name" value="AMASTIN-LIKE SURFACE PROTEIN-LIKE PROTEIN-RELATED"/>
    <property type="match status" value="1"/>
</dbReference>